<dbReference type="STRING" id="158441.A0A226CXA1"/>
<dbReference type="InterPro" id="IPR050309">
    <property type="entry name" value="Type-B_Carboxylest/Lipase"/>
</dbReference>
<keyword evidence="1" id="KW-0325">Glycoprotein</keyword>
<dbReference type="Pfam" id="PF00135">
    <property type="entry name" value="COesterase"/>
    <property type="match status" value="1"/>
</dbReference>
<dbReference type="Gene3D" id="3.40.50.1820">
    <property type="entry name" value="alpha/beta hydrolase"/>
    <property type="match status" value="1"/>
</dbReference>
<evidence type="ECO:0000259" key="3">
    <source>
        <dbReference type="Pfam" id="PF00135"/>
    </source>
</evidence>
<evidence type="ECO:0000313" key="5">
    <source>
        <dbReference type="Proteomes" id="UP000198287"/>
    </source>
</evidence>
<dbReference type="PANTHER" id="PTHR11559">
    <property type="entry name" value="CARBOXYLESTERASE"/>
    <property type="match status" value="1"/>
</dbReference>
<evidence type="ECO:0000256" key="1">
    <source>
        <dbReference type="ARBA" id="ARBA00023180"/>
    </source>
</evidence>
<proteinExistence type="predicted"/>
<dbReference type="InterPro" id="IPR002018">
    <property type="entry name" value="CarbesteraseB"/>
</dbReference>
<dbReference type="InterPro" id="IPR019819">
    <property type="entry name" value="Carboxylesterase_B_CS"/>
</dbReference>
<accession>A0A226CXA1</accession>
<dbReference type="InterPro" id="IPR029058">
    <property type="entry name" value="AB_hydrolase_fold"/>
</dbReference>
<dbReference type="EMBL" id="LNIX01000064">
    <property type="protein sequence ID" value="OXA37137.1"/>
    <property type="molecule type" value="Genomic_DNA"/>
</dbReference>
<dbReference type="PROSITE" id="PS00941">
    <property type="entry name" value="CARBOXYLESTERASE_B_2"/>
    <property type="match status" value="1"/>
</dbReference>
<gene>
    <name evidence="4" type="ORF">Fcan01_28113</name>
</gene>
<dbReference type="OMA" id="HESMAKG"/>
<reference evidence="4 5" key="1">
    <citation type="submission" date="2015-12" db="EMBL/GenBank/DDBJ databases">
        <title>The genome of Folsomia candida.</title>
        <authorList>
            <person name="Faddeeva A."/>
            <person name="Derks M.F."/>
            <person name="Anvar Y."/>
            <person name="Smit S."/>
            <person name="Van Straalen N."/>
            <person name="Roelofs D."/>
        </authorList>
    </citation>
    <scope>NUCLEOTIDE SEQUENCE [LARGE SCALE GENOMIC DNA]</scope>
    <source>
        <strain evidence="4 5">VU population</strain>
        <tissue evidence="4">Whole body</tissue>
    </source>
</reference>
<keyword evidence="2" id="KW-0732">Signal</keyword>
<feature type="signal peptide" evidence="2">
    <location>
        <begin position="1"/>
        <end position="20"/>
    </location>
</feature>
<sequence>MSRHISVLIFVVVNIYRASCAENCDEVGYPEVEINTGRLAGSFVESREGRRYSQFLGIPYGHVEKRFDIPQPAKSWTDVKNVTDSGTGCTRQGLVVFGYTGTEDCLTVDVYSPKPLKLGEDNTDLLPVMVWFTGGGFVDGAGGMYGGKYFMEEDVVLVTVTYRLGAFGFLNAGVKSARGNQGLKDMVMSLNWVQKNIAAFSVTIFGESAGGAAVSLLTVSPMAKGLFHRAILQSGTATCPYVTRAGTGVKEAKKLAAELDCPSSNAEYLVECLQKIKPELLAVKSLSFNEFGFDSNAVHMSPTIETYKAEDGDNYTFLSEDPWSLMQKGEFNKVPIIIGFVAHETGTMGRGVMLSTPAKIKKINAKFGRIFPSSLLYHDTAEDPSIVTEQIRKFYFGGSELTGESCMPSIIEPVSAGGLEAAAISGSQEGKDVTKDDTTSTDERLPIHADELPYLFEPRPPLEKFFKKIGKDSTNYDFSKSFVSLWASFAKDGKPGKLWGDLTSEWTPLKANKRQEYLQINETPIMTEVDDAFQNSWKFWDSLPLKEYGKKWEGDA</sequence>
<comment type="caution">
    <text evidence="4">The sequence shown here is derived from an EMBL/GenBank/DDBJ whole genome shotgun (WGS) entry which is preliminary data.</text>
</comment>
<evidence type="ECO:0000256" key="2">
    <source>
        <dbReference type="SAM" id="SignalP"/>
    </source>
</evidence>
<dbReference type="Proteomes" id="UP000198287">
    <property type="component" value="Unassembled WGS sequence"/>
</dbReference>
<organism evidence="4 5">
    <name type="scientific">Folsomia candida</name>
    <name type="common">Springtail</name>
    <dbReference type="NCBI Taxonomy" id="158441"/>
    <lineage>
        <taxon>Eukaryota</taxon>
        <taxon>Metazoa</taxon>
        <taxon>Ecdysozoa</taxon>
        <taxon>Arthropoda</taxon>
        <taxon>Hexapoda</taxon>
        <taxon>Collembola</taxon>
        <taxon>Entomobryomorpha</taxon>
        <taxon>Isotomoidea</taxon>
        <taxon>Isotomidae</taxon>
        <taxon>Proisotominae</taxon>
        <taxon>Folsomia</taxon>
    </lineage>
</organism>
<dbReference type="SUPFAM" id="SSF53474">
    <property type="entry name" value="alpha/beta-Hydrolases"/>
    <property type="match status" value="1"/>
</dbReference>
<dbReference type="AlphaFoldDB" id="A0A226CXA1"/>
<keyword evidence="5" id="KW-1185">Reference proteome</keyword>
<evidence type="ECO:0000313" key="4">
    <source>
        <dbReference type="EMBL" id="OXA37137.1"/>
    </source>
</evidence>
<dbReference type="OrthoDB" id="19653at2759"/>
<feature type="chain" id="PRO_5012963065" evidence="2">
    <location>
        <begin position="21"/>
        <end position="556"/>
    </location>
</feature>
<name>A0A226CXA1_FOLCA</name>
<feature type="domain" description="Carboxylesterase type B" evidence="3">
    <location>
        <begin position="30"/>
        <end position="526"/>
    </location>
</feature>
<protein>
    <submittedName>
        <fullName evidence="4">Esterase E4</fullName>
    </submittedName>
</protein>